<dbReference type="Gene3D" id="3.40.50.300">
    <property type="entry name" value="P-loop containing nucleotide triphosphate hydrolases"/>
    <property type="match status" value="1"/>
</dbReference>
<dbReference type="GO" id="GO:0051301">
    <property type="term" value="P:cell division"/>
    <property type="evidence" value="ECO:0007669"/>
    <property type="project" value="UniProtKB-UniRule"/>
</dbReference>
<keyword evidence="10 11" id="KW-0131">Cell cycle</keyword>
<dbReference type="SUPFAM" id="SSF52540">
    <property type="entry name" value="P-loop containing nucleoside triphosphate hydrolases"/>
    <property type="match status" value="1"/>
</dbReference>
<dbReference type="FunFam" id="3.40.50.300:FF:000056">
    <property type="entry name" value="Cell division ATP-binding protein FtsE"/>
    <property type="match status" value="1"/>
</dbReference>
<dbReference type="Proteomes" id="UP000239239">
    <property type="component" value="Unassembled WGS sequence"/>
</dbReference>
<gene>
    <name evidence="11 12" type="primary">ftsE</name>
    <name evidence="12" type="ORF">C3928_14200</name>
</gene>
<dbReference type="InterPro" id="IPR003439">
    <property type="entry name" value="ABC_transporter-like_ATP-bd"/>
</dbReference>
<reference evidence="12 13" key="1">
    <citation type="submission" date="2018-02" db="EMBL/GenBank/DDBJ databases">
        <title>Draft genome sequences of four Legionella pneumophila clinical strains isolated in Ontario.</title>
        <authorList>
            <person name="Fortuna A."/>
            <person name="Ramnarine R."/>
            <person name="Li A."/>
            <person name="Frantz C."/>
            <person name="Mallo G."/>
        </authorList>
    </citation>
    <scope>NUCLEOTIDE SEQUENCE [LARGE SCALE GENOMIC DNA]</scope>
    <source>
        <strain evidence="12 13">LG61</strain>
    </source>
</reference>
<evidence type="ECO:0000256" key="2">
    <source>
        <dbReference type="ARBA" id="ARBA00004202"/>
    </source>
</evidence>
<dbReference type="GO" id="GO:0005886">
    <property type="term" value="C:plasma membrane"/>
    <property type="evidence" value="ECO:0007669"/>
    <property type="project" value="UniProtKB-SubCell"/>
</dbReference>
<dbReference type="PANTHER" id="PTHR24220:SF470">
    <property type="entry name" value="CELL DIVISION ATP-BINDING PROTEIN FTSE"/>
    <property type="match status" value="1"/>
</dbReference>
<evidence type="ECO:0000256" key="9">
    <source>
        <dbReference type="ARBA" id="ARBA00023136"/>
    </source>
</evidence>
<dbReference type="InterPro" id="IPR017871">
    <property type="entry name" value="ABC_transporter-like_CS"/>
</dbReference>
<dbReference type="EMBL" id="PQWY01000019">
    <property type="protein sequence ID" value="PPK29123.1"/>
    <property type="molecule type" value="Genomic_DNA"/>
</dbReference>
<keyword evidence="8 11" id="KW-0067">ATP-binding</keyword>
<proteinExistence type="inferred from homology"/>
<dbReference type="GO" id="GO:0022857">
    <property type="term" value="F:transmembrane transporter activity"/>
    <property type="evidence" value="ECO:0007669"/>
    <property type="project" value="TreeGrafter"/>
</dbReference>
<comment type="function">
    <text evidence="1">Part of the ABC transporter FtsEX involved in cellular division. Important for assembly or stability of the septal ring.</text>
</comment>
<evidence type="ECO:0000313" key="12">
    <source>
        <dbReference type="EMBL" id="PPK29123.1"/>
    </source>
</evidence>
<evidence type="ECO:0000256" key="1">
    <source>
        <dbReference type="ARBA" id="ARBA00002579"/>
    </source>
</evidence>
<evidence type="ECO:0000313" key="13">
    <source>
        <dbReference type="Proteomes" id="UP000239239"/>
    </source>
</evidence>
<comment type="caution">
    <text evidence="12">The sequence shown here is derived from an EMBL/GenBank/DDBJ whole genome shotgun (WGS) entry which is preliminary data.</text>
</comment>
<comment type="subcellular location">
    <subcellularLocation>
        <location evidence="11">Cell inner membrane</location>
        <topology evidence="11">Peripheral membrane protein</topology>
        <orientation evidence="11">Cytoplasmic side</orientation>
    </subcellularLocation>
    <subcellularLocation>
        <location evidence="2">Cell membrane</location>
        <topology evidence="2">Peripheral membrane protein</topology>
    </subcellularLocation>
</comment>
<dbReference type="InterPro" id="IPR005286">
    <property type="entry name" value="Cell_div_FtsE"/>
</dbReference>
<evidence type="ECO:0000256" key="10">
    <source>
        <dbReference type="ARBA" id="ARBA00023306"/>
    </source>
</evidence>
<dbReference type="GO" id="GO:0005524">
    <property type="term" value="F:ATP binding"/>
    <property type="evidence" value="ECO:0007669"/>
    <property type="project" value="UniProtKB-UniRule"/>
</dbReference>
<keyword evidence="7 11" id="KW-0547">Nucleotide-binding</keyword>
<sequence length="228" mass="25087">MTQRNLLVQYSMMITFDQVSKRYPGGFEALSQVNFSLQKGEMTFLTGHSGAGKSTLLKLIALLEWPTSGQLTVNGLKLNHLKKRDVAAHRSQLGITFQSPQLLNDRTVFDNVALPLQIQGVAYPMIAKRVHAALDMVGLLSKEKMLPVHLSVGEQQRVGIARAVVHKPALLLADEPTGNLDPKLSSEIMKIFEQFNQVGVSILIATHDLALIAGMKHRIVMLKGGRLC</sequence>
<dbReference type="InterPro" id="IPR015854">
    <property type="entry name" value="ABC_transpr_LolD-like"/>
</dbReference>
<evidence type="ECO:0000256" key="4">
    <source>
        <dbReference type="ARBA" id="ARBA00020019"/>
    </source>
</evidence>
<dbReference type="Pfam" id="PF00005">
    <property type="entry name" value="ABC_tran"/>
    <property type="match status" value="1"/>
</dbReference>
<dbReference type="InterPro" id="IPR027417">
    <property type="entry name" value="P-loop_NTPase"/>
</dbReference>
<dbReference type="NCBIfam" id="TIGR02673">
    <property type="entry name" value="FtsE"/>
    <property type="match status" value="1"/>
</dbReference>
<protein>
    <recommendedName>
        <fullName evidence="4 11">Cell division ATP-binding protein FtsE</fullName>
    </recommendedName>
</protein>
<evidence type="ECO:0000256" key="11">
    <source>
        <dbReference type="RuleBase" id="RU365094"/>
    </source>
</evidence>
<comment type="subunit">
    <text evidence="11">Homodimer. Forms a membrane-associated complex with FtsX.</text>
</comment>
<evidence type="ECO:0000256" key="7">
    <source>
        <dbReference type="ARBA" id="ARBA00022741"/>
    </source>
</evidence>
<dbReference type="PROSITE" id="PS00211">
    <property type="entry name" value="ABC_TRANSPORTER_1"/>
    <property type="match status" value="1"/>
</dbReference>
<accession>A0A2S6EV98</accession>
<evidence type="ECO:0000256" key="6">
    <source>
        <dbReference type="ARBA" id="ARBA00022618"/>
    </source>
</evidence>
<evidence type="ECO:0000256" key="5">
    <source>
        <dbReference type="ARBA" id="ARBA00022475"/>
    </source>
</evidence>
<name>A0A2S6EV98_LEGPN</name>
<keyword evidence="5 11" id="KW-1003">Cell membrane</keyword>
<evidence type="ECO:0000256" key="8">
    <source>
        <dbReference type="ARBA" id="ARBA00022840"/>
    </source>
</evidence>
<dbReference type="InterPro" id="IPR003593">
    <property type="entry name" value="AAA+_ATPase"/>
</dbReference>
<dbReference type="GO" id="GO:0016887">
    <property type="term" value="F:ATP hydrolysis activity"/>
    <property type="evidence" value="ECO:0007669"/>
    <property type="project" value="InterPro"/>
</dbReference>
<organism evidence="12 13">
    <name type="scientific">Legionella pneumophila</name>
    <dbReference type="NCBI Taxonomy" id="446"/>
    <lineage>
        <taxon>Bacteria</taxon>
        <taxon>Pseudomonadati</taxon>
        <taxon>Pseudomonadota</taxon>
        <taxon>Gammaproteobacteria</taxon>
        <taxon>Legionellales</taxon>
        <taxon>Legionellaceae</taxon>
        <taxon>Legionella</taxon>
    </lineage>
</organism>
<evidence type="ECO:0000256" key="3">
    <source>
        <dbReference type="ARBA" id="ARBA00005417"/>
    </source>
</evidence>
<dbReference type="SMART" id="SM00382">
    <property type="entry name" value="AAA"/>
    <property type="match status" value="1"/>
</dbReference>
<dbReference type="OrthoDB" id="9802264at2"/>
<keyword evidence="9 11" id="KW-0472">Membrane</keyword>
<comment type="similarity">
    <text evidence="3 11">Belongs to the ABC transporter superfamily.</text>
</comment>
<keyword evidence="6 11" id="KW-0132">Cell division</keyword>
<dbReference type="PANTHER" id="PTHR24220">
    <property type="entry name" value="IMPORT ATP-BINDING PROTEIN"/>
    <property type="match status" value="1"/>
</dbReference>
<dbReference type="AlphaFoldDB" id="A0A2S6EV98"/>
<dbReference type="PROSITE" id="PS50893">
    <property type="entry name" value="ABC_TRANSPORTER_2"/>
    <property type="match status" value="1"/>
</dbReference>